<gene>
    <name evidence="1" type="ORF">I4F81_010234</name>
</gene>
<keyword evidence="2" id="KW-1185">Reference proteome</keyword>
<reference evidence="1" key="1">
    <citation type="submission" date="2019-11" db="EMBL/GenBank/DDBJ databases">
        <title>Nori genome reveals adaptations in red seaweeds to the harsh intertidal environment.</title>
        <authorList>
            <person name="Wang D."/>
            <person name="Mao Y."/>
        </authorList>
    </citation>
    <scope>NUCLEOTIDE SEQUENCE</scope>
    <source>
        <tissue evidence="1">Gametophyte</tissue>
    </source>
</reference>
<accession>A0ACC3CD72</accession>
<name>A0ACC3CD72_PYRYE</name>
<evidence type="ECO:0000313" key="1">
    <source>
        <dbReference type="EMBL" id="KAK1867732.1"/>
    </source>
</evidence>
<dbReference type="EMBL" id="CM020620">
    <property type="protein sequence ID" value="KAK1867732.1"/>
    <property type="molecule type" value="Genomic_DNA"/>
</dbReference>
<proteinExistence type="predicted"/>
<sequence>MGGSGFGMVIRVDHDAVLEYTSTDALLVDPRGFSGRTVAFASKSVGPTAMYNVEGGGIDYLNADDILSDAADAGTAVGGFDAANVKIGGGGWPSEEPGRGEGSGLHLRESLYTVLVVMFATMAYRSLTERFDSSEQTFDSLASLRKLRRRHEKVTYAAMRNRVWDLAPSGAVDQVRTAMGVTMCDLFMVLGAAVKTRRLVDGHGVLYGEKTCVVRNGNTSWPFSAVRRTRGGSWVCLSCRTGDGTCDHAGTAMAAAKAHADGLDDSSDSDAEEEDGADETGLLESAGLTDTADEDVTGTTEVPPHLPAATEAVMPVGRTEKTRIESKGGKVEFEDGVVPGKVETWRCPKFLFRVLPDGKERGVIFHSCYTAYSEAFLFETAVNLARNGSSLHSASYLREAFQELHVGSKYPHTSKRMRSVTTLRKTLLLYLALVIKGLPYDATSCATCRRPDGSNAIVSFDGLQLGYRVKFKVPFNRTDIKIRAVPRASLVPCMITDEAVSKAIGRVLSAKRNVAGTASSKAITTISSLRGHVMAVTLLLGNVTIDGEEKPFAGDAPHLAGGSASRGWDPVIDGGASPELVAFLRGFFDLKTAARSLALTIVSAPADLRRRVTAALMQRVLALVADNGPLSTAPPRVLAPDRDAADVCEADADLLGADAERSSKRARNLSLPLLPHIPSTAASALKVMEFARAVVVDPTVVWAPQGSWEAVDMLISVLRATDFTLLPPATLESYRSVYGDPTDQSDDYLKTGIWAPGLPVIRPFPGFSGAATANTDLPSCKHEMGKENSHTGGTVGAFCTCAHPKCIGVVVLSGSESQLMPLEFVSQRFVKMPDTIVYDFACATLKSSLVRLPFIARTVALKCDRFHWRENHTDCSCAMCPDSYVSLDRVNTSSCEKRNALSRRQQHHLRQMKQDQFITFTVYQQALSNDLAMQRDNKTLGVS</sequence>
<organism evidence="1 2">
    <name type="scientific">Pyropia yezoensis</name>
    <name type="common">Susabi-nori</name>
    <name type="synonym">Porphyra yezoensis</name>
    <dbReference type="NCBI Taxonomy" id="2788"/>
    <lineage>
        <taxon>Eukaryota</taxon>
        <taxon>Rhodophyta</taxon>
        <taxon>Bangiophyceae</taxon>
        <taxon>Bangiales</taxon>
        <taxon>Bangiaceae</taxon>
        <taxon>Pyropia</taxon>
    </lineage>
</organism>
<evidence type="ECO:0000313" key="2">
    <source>
        <dbReference type="Proteomes" id="UP000798662"/>
    </source>
</evidence>
<dbReference type="Proteomes" id="UP000798662">
    <property type="component" value="Chromosome 3"/>
</dbReference>
<protein>
    <submittedName>
        <fullName evidence="1">Uncharacterized protein</fullName>
    </submittedName>
</protein>
<comment type="caution">
    <text evidence="1">The sequence shown here is derived from an EMBL/GenBank/DDBJ whole genome shotgun (WGS) entry which is preliminary data.</text>
</comment>